<dbReference type="NCBIfam" id="TIGR03853">
    <property type="entry name" value="matur_matur"/>
    <property type="match status" value="1"/>
</dbReference>
<dbReference type="Proteomes" id="UP001210678">
    <property type="component" value="Unassembled WGS sequence"/>
</dbReference>
<evidence type="ECO:0000313" key="1">
    <source>
        <dbReference type="EMBL" id="MDB1122675.1"/>
    </source>
</evidence>
<dbReference type="EMBL" id="JAQLOI010000001">
    <property type="protein sequence ID" value="MDB1122675.1"/>
    <property type="molecule type" value="Genomic_DNA"/>
</dbReference>
<evidence type="ECO:0000313" key="2">
    <source>
        <dbReference type="Proteomes" id="UP001210678"/>
    </source>
</evidence>
<name>A0ABT4YMC9_9VIBR</name>
<dbReference type="InterPro" id="IPR019620">
    <property type="entry name" value="Metal-bd_prot_put"/>
</dbReference>
<organism evidence="1 2">
    <name type="scientific">Vibrio algarum</name>
    <dbReference type="NCBI Taxonomy" id="3020714"/>
    <lineage>
        <taxon>Bacteria</taxon>
        <taxon>Pseudomonadati</taxon>
        <taxon>Pseudomonadota</taxon>
        <taxon>Gammaproteobacteria</taxon>
        <taxon>Vibrionales</taxon>
        <taxon>Vibrionaceae</taxon>
        <taxon>Vibrio</taxon>
    </lineage>
</organism>
<dbReference type="Pfam" id="PF10678">
    <property type="entry name" value="DUF2492"/>
    <property type="match status" value="1"/>
</dbReference>
<protein>
    <submittedName>
        <fullName evidence="1">YecH family protein</fullName>
    </submittedName>
</protein>
<dbReference type="RefSeq" id="WP_272132607.1">
    <property type="nucleotide sequence ID" value="NZ_JAQLOI010000001.1"/>
</dbReference>
<comment type="caution">
    <text evidence="1">The sequence shown here is derived from an EMBL/GenBank/DDBJ whole genome shotgun (WGS) entry which is preliminary data.</text>
</comment>
<proteinExistence type="predicted"/>
<keyword evidence="2" id="KW-1185">Reference proteome</keyword>
<sequence length="76" mass="8746">MNNVHGHKILEILSEKTLTRDEVRKELTEEFGENVQFHTCHSEGLSFDEIFEFFISKAKITVIDGKYSINAGNKCK</sequence>
<gene>
    <name evidence="1" type="ORF">PGX00_02675</name>
</gene>
<accession>A0ABT4YMC9</accession>
<reference evidence="1 2" key="1">
    <citation type="submission" date="2023-01" db="EMBL/GenBank/DDBJ databases">
        <title>Vibrio sp. KJ40-1 sp.nov, isolated from marine algae.</title>
        <authorList>
            <person name="Butt M."/>
            <person name="Kim J.M.J."/>
            <person name="Jeon C.O.C."/>
        </authorList>
    </citation>
    <scope>NUCLEOTIDE SEQUENCE [LARGE SCALE GENOMIC DNA]</scope>
    <source>
        <strain evidence="1 2">KJ40-1</strain>
    </source>
</reference>